<proteinExistence type="predicted"/>
<keyword evidence="1" id="KW-0805">Transcription regulation</keyword>
<gene>
    <name evidence="7" type="primary">cheY_2</name>
    <name evidence="7" type="ORF">BN983_04025</name>
</gene>
<accession>A0A024P9Z2</accession>
<dbReference type="Gene3D" id="3.40.50.2300">
    <property type="match status" value="1"/>
</dbReference>
<dbReference type="EMBL" id="CCDI010000008">
    <property type="protein sequence ID" value="CDQ25668.1"/>
    <property type="molecule type" value="Genomic_DNA"/>
</dbReference>
<dbReference type="SUPFAM" id="SSF46689">
    <property type="entry name" value="Homeodomain-like"/>
    <property type="match status" value="2"/>
</dbReference>
<evidence type="ECO:0000259" key="6">
    <source>
        <dbReference type="PROSITE" id="PS50110"/>
    </source>
</evidence>
<reference evidence="7 8" key="2">
    <citation type="submission" date="2014-05" db="EMBL/GenBank/DDBJ databases">
        <title>Draft genome sequence of Halobacillus karajensis HK-03.</title>
        <authorList>
            <person name="Khelaifia S."/>
            <person name="Croce O."/>
            <person name="Lagier J.C."/>
            <person name="Raoult D."/>
        </authorList>
    </citation>
    <scope>NUCLEOTIDE SEQUENCE [LARGE SCALE GENOMIC DNA]</scope>
    <source>
        <strain evidence="7 8">HD-03</strain>
    </source>
</reference>
<dbReference type="SMART" id="SM00342">
    <property type="entry name" value="HTH_ARAC"/>
    <property type="match status" value="1"/>
</dbReference>
<dbReference type="OrthoDB" id="9794370at2"/>
<organism evidence="7 8">
    <name type="scientific">Halobacillus karajensis</name>
    <dbReference type="NCBI Taxonomy" id="195088"/>
    <lineage>
        <taxon>Bacteria</taxon>
        <taxon>Bacillati</taxon>
        <taxon>Bacillota</taxon>
        <taxon>Bacilli</taxon>
        <taxon>Bacillales</taxon>
        <taxon>Bacillaceae</taxon>
        <taxon>Halobacillus</taxon>
    </lineage>
</organism>
<dbReference type="InterPro" id="IPR020449">
    <property type="entry name" value="Tscrpt_reg_AraC-type_HTH"/>
</dbReference>
<evidence type="ECO:0000256" key="3">
    <source>
        <dbReference type="ARBA" id="ARBA00023163"/>
    </source>
</evidence>
<dbReference type="InterPro" id="IPR011006">
    <property type="entry name" value="CheY-like_superfamily"/>
</dbReference>
<dbReference type="InterPro" id="IPR018062">
    <property type="entry name" value="HTH_AraC-typ_CS"/>
</dbReference>
<evidence type="ECO:0000313" key="7">
    <source>
        <dbReference type="EMBL" id="CDQ25668.1"/>
    </source>
</evidence>
<evidence type="ECO:0000256" key="1">
    <source>
        <dbReference type="ARBA" id="ARBA00023015"/>
    </source>
</evidence>
<dbReference type="InterPro" id="IPR001789">
    <property type="entry name" value="Sig_transdc_resp-reg_receiver"/>
</dbReference>
<dbReference type="Pfam" id="PF17853">
    <property type="entry name" value="GGDEF_2"/>
    <property type="match status" value="1"/>
</dbReference>
<evidence type="ECO:0000259" key="5">
    <source>
        <dbReference type="PROSITE" id="PS01124"/>
    </source>
</evidence>
<dbReference type="PROSITE" id="PS01124">
    <property type="entry name" value="HTH_ARAC_FAMILY_2"/>
    <property type="match status" value="1"/>
</dbReference>
<keyword evidence="2" id="KW-0238">DNA-binding</keyword>
<comment type="caution">
    <text evidence="7">The sequence shown here is derived from an EMBL/GenBank/DDBJ whole genome shotgun (WGS) entry which is preliminary data.</text>
</comment>
<evidence type="ECO:0000256" key="4">
    <source>
        <dbReference type="PROSITE-ProRule" id="PRU00169"/>
    </source>
</evidence>
<keyword evidence="4" id="KW-0597">Phosphoprotein</keyword>
<dbReference type="PROSITE" id="PS50110">
    <property type="entry name" value="RESPONSE_REGULATORY"/>
    <property type="match status" value="1"/>
</dbReference>
<feature type="domain" description="Response regulatory" evidence="6">
    <location>
        <begin position="3"/>
        <end position="120"/>
    </location>
</feature>
<feature type="domain" description="HTH araC/xylS-type" evidence="5">
    <location>
        <begin position="419"/>
        <end position="517"/>
    </location>
</feature>
<name>A0A024P9Z2_9BACI</name>
<dbReference type="Pfam" id="PF12833">
    <property type="entry name" value="HTH_18"/>
    <property type="match status" value="1"/>
</dbReference>
<keyword evidence="3" id="KW-0804">Transcription</keyword>
<dbReference type="CDD" id="cd17536">
    <property type="entry name" value="REC_YesN-like"/>
    <property type="match status" value="1"/>
</dbReference>
<reference evidence="8" key="1">
    <citation type="submission" date="2014-03" db="EMBL/GenBank/DDBJ databases">
        <authorList>
            <person name="Urmite Genomes U."/>
        </authorList>
    </citation>
    <scope>NUCLEOTIDE SEQUENCE [LARGE SCALE GENOMIC DNA]</scope>
    <source>
        <strain evidence="8">HD-03</strain>
    </source>
</reference>
<evidence type="ECO:0000256" key="2">
    <source>
        <dbReference type="ARBA" id="ARBA00023125"/>
    </source>
</evidence>
<dbReference type="GO" id="GO:0003700">
    <property type="term" value="F:DNA-binding transcription factor activity"/>
    <property type="evidence" value="ECO:0007669"/>
    <property type="project" value="InterPro"/>
</dbReference>
<dbReference type="GO" id="GO:0000160">
    <property type="term" value="P:phosphorelay signal transduction system"/>
    <property type="evidence" value="ECO:0007669"/>
    <property type="project" value="InterPro"/>
</dbReference>
<evidence type="ECO:0000313" key="8">
    <source>
        <dbReference type="Proteomes" id="UP000028868"/>
    </source>
</evidence>
<dbReference type="Pfam" id="PF00072">
    <property type="entry name" value="Response_reg"/>
    <property type="match status" value="1"/>
</dbReference>
<dbReference type="SMART" id="SM00448">
    <property type="entry name" value="REC"/>
    <property type="match status" value="1"/>
</dbReference>
<dbReference type="AlphaFoldDB" id="A0A024P9Z2"/>
<dbReference type="PROSITE" id="PS00041">
    <property type="entry name" value="HTH_ARAC_FAMILY_1"/>
    <property type="match status" value="1"/>
</dbReference>
<dbReference type="InterPro" id="IPR018060">
    <property type="entry name" value="HTH_AraC"/>
</dbReference>
<dbReference type="PANTHER" id="PTHR43280">
    <property type="entry name" value="ARAC-FAMILY TRANSCRIPTIONAL REGULATOR"/>
    <property type="match status" value="1"/>
</dbReference>
<dbReference type="GO" id="GO:0043565">
    <property type="term" value="F:sequence-specific DNA binding"/>
    <property type="evidence" value="ECO:0007669"/>
    <property type="project" value="InterPro"/>
</dbReference>
<dbReference type="PANTHER" id="PTHR43280:SF2">
    <property type="entry name" value="HTH-TYPE TRANSCRIPTIONAL REGULATOR EXSA"/>
    <property type="match status" value="1"/>
</dbReference>
<dbReference type="PRINTS" id="PR00032">
    <property type="entry name" value="HTHARAC"/>
</dbReference>
<dbReference type="InterPro" id="IPR009057">
    <property type="entry name" value="Homeodomain-like_sf"/>
</dbReference>
<feature type="modified residue" description="4-aspartylphosphate" evidence="4">
    <location>
        <position position="55"/>
    </location>
</feature>
<dbReference type="RefSeq" id="WP_035511599.1">
    <property type="nucleotide sequence ID" value="NZ_CCDH010000004.1"/>
</dbReference>
<protein>
    <submittedName>
        <fullName evidence="7">Chemotaxis protein CheY</fullName>
    </submittedName>
</protein>
<keyword evidence="8" id="KW-1185">Reference proteome</keyword>
<dbReference type="Gene3D" id="1.10.10.60">
    <property type="entry name" value="Homeodomain-like"/>
    <property type="match status" value="2"/>
</dbReference>
<dbReference type="Proteomes" id="UP000028868">
    <property type="component" value="Unassembled WGS sequence"/>
</dbReference>
<sequence length="520" mass="60424">MVKIMLVDDEPIEREGLRLILERNRSNIEIAAEAENGKQAVDLAISSKPDLIFMDIKMPEHDGLEAIESILNVLPDTKCIMVSAFDTFDYARKAMKFGIKEYLLKPSKVSEVLEAFDRMAKEMENERRLKRERIEISHQLERVSSFVETELVVSLMMDHIHEFNVEDWNESLDLEAKQGFAAVFSFQSDHLQPSRREKSTWYRILKSTLEKEYLSCLTGPLTAFQVPVFVLFDPEKTDVSKEEFARSVIHHVKHQVDDCRLLAGIGTVVEGISHFSDSYEEAIYALEVVYSHQGASYETYSEDLRRKRKDMIPFDVEKELIEAIKRGDSQTGLIWFDSYFQSIQKAADYHPKLLKKAMENFFIVLTRTTKELGLDMDTQKSFERLETSMQIKEAAKAHLLFIIKRIGEWRINGIKGLLVQAKGYIQNHYHKALTLEEVADQIGISSYYLSKLFKDHFQVTFIEYLTSIRMKKAKELLLDSTIPLKEIALNIGYKDPNYFSRVFKKGTKLSPRHYRRKYHP</sequence>
<dbReference type="SUPFAM" id="SSF52172">
    <property type="entry name" value="CheY-like"/>
    <property type="match status" value="1"/>
</dbReference>
<dbReference type="InterPro" id="IPR041522">
    <property type="entry name" value="CdaR_GGDEF"/>
</dbReference>